<dbReference type="GO" id="GO:0016020">
    <property type="term" value="C:membrane"/>
    <property type="evidence" value="ECO:0007669"/>
    <property type="project" value="UniProtKB-SubCell"/>
</dbReference>
<keyword evidence="2 5" id="KW-0812">Transmembrane</keyword>
<comment type="caution">
    <text evidence="6">The sequence shown here is derived from an EMBL/GenBank/DDBJ whole genome shotgun (WGS) entry which is preliminary data.</text>
</comment>
<dbReference type="Proteomes" id="UP000787625">
    <property type="component" value="Unassembled WGS sequence"/>
</dbReference>
<evidence type="ECO:0000256" key="3">
    <source>
        <dbReference type="ARBA" id="ARBA00022989"/>
    </source>
</evidence>
<protein>
    <submittedName>
        <fullName evidence="6">CvpA family protein</fullName>
    </submittedName>
</protein>
<name>A0A9D2ZU49_9BACT</name>
<accession>A0A9D2ZU49</accession>
<dbReference type="PANTHER" id="PTHR36926">
    <property type="entry name" value="COLICIN V PRODUCTION PROTEIN"/>
    <property type="match status" value="1"/>
</dbReference>
<comment type="subcellular location">
    <subcellularLocation>
        <location evidence="1">Membrane</location>
        <topology evidence="1">Multi-pass membrane protein</topology>
    </subcellularLocation>
</comment>
<reference evidence="6" key="1">
    <citation type="journal article" date="2021" name="PeerJ">
        <title>Extensive microbial diversity within the chicken gut microbiome revealed by metagenomics and culture.</title>
        <authorList>
            <person name="Gilroy R."/>
            <person name="Ravi A."/>
            <person name="Getino M."/>
            <person name="Pursley I."/>
            <person name="Horton D.L."/>
            <person name="Alikhan N.F."/>
            <person name="Baker D."/>
            <person name="Gharbi K."/>
            <person name="Hall N."/>
            <person name="Watson M."/>
            <person name="Adriaenssens E.M."/>
            <person name="Foster-Nyarko E."/>
            <person name="Jarju S."/>
            <person name="Secka A."/>
            <person name="Antonio M."/>
            <person name="Oren A."/>
            <person name="Chaudhuri R.R."/>
            <person name="La Ragione R."/>
            <person name="Hildebrand F."/>
            <person name="Pallen M.J."/>
        </authorList>
    </citation>
    <scope>NUCLEOTIDE SEQUENCE</scope>
    <source>
        <strain evidence="6">MalCec1-1739</strain>
    </source>
</reference>
<dbReference type="PANTHER" id="PTHR36926:SF1">
    <property type="entry name" value="COLICIN V PRODUCTION PROTEIN"/>
    <property type="match status" value="1"/>
</dbReference>
<dbReference type="InterPro" id="IPR052719">
    <property type="entry name" value="CvpA-like"/>
</dbReference>
<evidence type="ECO:0000256" key="4">
    <source>
        <dbReference type="ARBA" id="ARBA00023136"/>
    </source>
</evidence>
<sequence length="176" mass="17801">MQQLDIIVLALLAAGFVAGAVKGFVKQAVSLVCIIVGIVAGRVVSPLAAGMFDDAYRLPAYGVSFILAFVAVMLAGALVSRALRALLRSADLGWANRLAGGALGAFGCLVLVGLAINLIEIAGVADEVFPAGAAEHSIFYDAAKGSLGRLMPLVETVGDTAGRIIDTASGTTGGEQ</sequence>
<keyword evidence="4 5" id="KW-0472">Membrane</keyword>
<gene>
    <name evidence="6" type="ORF">IAA93_03815</name>
</gene>
<evidence type="ECO:0000313" key="6">
    <source>
        <dbReference type="EMBL" id="HJD52838.1"/>
    </source>
</evidence>
<dbReference type="Pfam" id="PF02674">
    <property type="entry name" value="Colicin_V"/>
    <property type="match status" value="1"/>
</dbReference>
<evidence type="ECO:0000256" key="2">
    <source>
        <dbReference type="ARBA" id="ARBA00022692"/>
    </source>
</evidence>
<evidence type="ECO:0000256" key="5">
    <source>
        <dbReference type="SAM" id="Phobius"/>
    </source>
</evidence>
<feature type="transmembrane region" description="Helical" evidence="5">
    <location>
        <begin position="58"/>
        <end position="78"/>
    </location>
</feature>
<dbReference type="AlphaFoldDB" id="A0A9D2ZU49"/>
<proteinExistence type="predicted"/>
<dbReference type="InterPro" id="IPR003825">
    <property type="entry name" value="Colicin-V_CvpA"/>
</dbReference>
<feature type="transmembrane region" description="Helical" evidence="5">
    <location>
        <begin position="32"/>
        <end position="52"/>
    </location>
</feature>
<dbReference type="EMBL" id="DWUP01000078">
    <property type="protein sequence ID" value="HJD52838.1"/>
    <property type="molecule type" value="Genomic_DNA"/>
</dbReference>
<dbReference type="GO" id="GO:0009403">
    <property type="term" value="P:toxin biosynthetic process"/>
    <property type="evidence" value="ECO:0007669"/>
    <property type="project" value="InterPro"/>
</dbReference>
<feature type="transmembrane region" description="Helical" evidence="5">
    <location>
        <begin position="98"/>
        <end position="119"/>
    </location>
</feature>
<feature type="transmembrane region" description="Helical" evidence="5">
    <location>
        <begin position="6"/>
        <end position="25"/>
    </location>
</feature>
<evidence type="ECO:0000313" key="7">
    <source>
        <dbReference type="Proteomes" id="UP000787625"/>
    </source>
</evidence>
<keyword evidence="3 5" id="KW-1133">Transmembrane helix</keyword>
<organism evidence="6 7">
    <name type="scientific">Candidatus Avibacteroides avistercoris</name>
    <dbReference type="NCBI Taxonomy" id="2840690"/>
    <lineage>
        <taxon>Bacteria</taxon>
        <taxon>Pseudomonadati</taxon>
        <taxon>Bacteroidota</taxon>
        <taxon>Bacteroidia</taxon>
        <taxon>Bacteroidales</taxon>
        <taxon>Bacteroidaceae</taxon>
        <taxon>Bacteroidaceae incertae sedis</taxon>
        <taxon>Candidatus Avibacteroides</taxon>
    </lineage>
</organism>
<evidence type="ECO:0000256" key="1">
    <source>
        <dbReference type="ARBA" id="ARBA00004141"/>
    </source>
</evidence>
<reference evidence="6" key="2">
    <citation type="submission" date="2021-04" db="EMBL/GenBank/DDBJ databases">
        <authorList>
            <person name="Gilroy R."/>
        </authorList>
    </citation>
    <scope>NUCLEOTIDE SEQUENCE</scope>
    <source>
        <strain evidence="6">MalCec1-1739</strain>
    </source>
</reference>